<dbReference type="RefSeq" id="WP_161869175.1">
    <property type="nucleotide sequence ID" value="NZ_MAEI02000001.1"/>
</dbReference>
<evidence type="ECO:0000313" key="3">
    <source>
        <dbReference type="Proteomes" id="UP001429357"/>
    </source>
</evidence>
<proteinExistence type="predicted"/>
<keyword evidence="1" id="KW-0175">Coiled coil</keyword>
<feature type="coiled-coil region" evidence="1">
    <location>
        <begin position="162"/>
        <end position="196"/>
    </location>
</feature>
<evidence type="ECO:0008006" key="4">
    <source>
        <dbReference type="Google" id="ProtNLM"/>
    </source>
</evidence>
<comment type="caution">
    <text evidence="2">The sequence shown here is derived from an EMBL/GenBank/DDBJ whole genome shotgun (WGS) entry which is preliminary data.</text>
</comment>
<reference evidence="2" key="2">
    <citation type="submission" date="2024-02" db="EMBL/GenBank/DDBJ databases">
        <title>The Genome Sequence of Enterococcus diestrammenae JM9A.</title>
        <authorList>
            <person name="Earl A."/>
            <person name="Manson A."/>
            <person name="Gilmore M."/>
            <person name="Sanders J."/>
            <person name="Shea T."/>
            <person name="Howe W."/>
            <person name="Livny J."/>
            <person name="Cuomo C."/>
            <person name="Neafsey D."/>
            <person name="Birren B."/>
        </authorList>
    </citation>
    <scope>NUCLEOTIDE SEQUENCE</scope>
    <source>
        <strain evidence="2">JM9A</strain>
    </source>
</reference>
<gene>
    <name evidence="2" type="ORF">BAU18_001473</name>
</gene>
<keyword evidence="3" id="KW-1185">Reference proteome</keyword>
<dbReference type="EMBL" id="MAEI02000001">
    <property type="protein sequence ID" value="MEO1781880.1"/>
    <property type="molecule type" value="Genomic_DNA"/>
</dbReference>
<name>A0ABV0F1F2_9ENTE</name>
<evidence type="ECO:0000313" key="2">
    <source>
        <dbReference type="EMBL" id="MEO1781880.1"/>
    </source>
</evidence>
<accession>A0ABV0F1F2</accession>
<dbReference type="Proteomes" id="UP001429357">
    <property type="component" value="Unassembled WGS sequence"/>
</dbReference>
<organism evidence="2 3">
    <name type="scientific">Enterococcus diestrammenae</name>
    <dbReference type="NCBI Taxonomy" id="1155073"/>
    <lineage>
        <taxon>Bacteria</taxon>
        <taxon>Bacillati</taxon>
        <taxon>Bacillota</taxon>
        <taxon>Bacilli</taxon>
        <taxon>Lactobacillales</taxon>
        <taxon>Enterococcaceae</taxon>
        <taxon>Enterococcus</taxon>
    </lineage>
</organism>
<reference evidence="2" key="1">
    <citation type="submission" date="2016-06" db="EMBL/GenBank/DDBJ databases">
        <authorList>
            <person name="Van Tyne D."/>
        </authorList>
    </citation>
    <scope>NUCLEOTIDE SEQUENCE</scope>
    <source>
        <strain evidence="2">JM9A</strain>
    </source>
</reference>
<evidence type="ECO:0000256" key="1">
    <source>
        <dbReference type="SAM" id="Coils"/>
    </source>
</evidence>
<protein>
    <recommendedName>
        <fullName evidence="4">Viral A-type inclusion protein</fullName>
    </recommendedName>
</protein>
<sequence length="296" mass="34822">MTDEANQNQFHSVTQSSESTFADIKKVASDNIGQMLQDLQAFEIAIKFEKIPEIYRIYNGRLHDELDRTSNQNHEIDRLLAQKLHDSFMAKFPFMVHAEKVSETMNYYKLSEYYHQRPVIGLDSSIPEIFVIPEIDGEWQRFMRDSEGNLPDEEIITVENQMNELDAKNISAKTEIAKIDEELRELKNKEAAIENTKGFFNRSKVDEELEPILRRREELETKREEWLPYLDNMDFTKNSKLQIQQQIKQLRLKRAIVEKESRLLQKYFGGPEAMSEQLTSFLAEYLTPFEEVPTND</sequence>